<protein>
    <submittedName>
        <fullName evidence="1">Uncharacterized protein</fullName>
    </submittedName>
</protein>
<proteinExistence type="predicted"/>
<name>A0A562RN88_9BRAD</name>
<keyword evidence="2" id="KW-1185">Reference proteome</keyword>
<evidence type="ECO:0000313" key="1">
    <source>
        <dbReference type="EMBL" id="TWI70521.1"/>
    </source>
</evidence>
<dbReference type="EMBL" id="VLLA01000008">
    <property type="protein sequence ID" value="TWI70521.1"/>
    <property type="molecule type" value="Genomic_DNA"/>
</dbReference>
<comment type="caution">
    <text evidence="1">The sequence shown here is derived from an EMBL/GenBank/DDBJ whole genome shotgun (WGS) entry which is preliminary data.</text>
</comment>
<sequence>MDAPYRLFTSLGAYELTGTGWARAGFKPRHPESADTLNDVVSPLLSTQDSEFVFRNRLIDGSKRGGGRTWWVFGERRANAIREVGSKCA</sequence>
<reference evidence="1 2" key="1">
    <citation type="journal article" date="2015" name="Stand. Genomic Sci.">
        <title>Genomic Encyclopedia of Bacterial and Archaeal Type Strains, Phase III: the genomes of soil and plant-associated and newly described type strains.</title>
        <authorList>
            <person name="Whitman W.B."/>
            <person name="Woyke T."/>
            <person name="Klenk H.P."/>
            <person name="Zhou Y."/>
            <person name="Lilburn T.G."/>
            <person name="Beck B.J."/>
            <person name="De Vos P."/>
            <person name="Vandamme P."/>
            <person name="Eisen J.A."/>
            <person name="Garrity G."/>
            <person name="Hugenholtz P."/>
            <person name="Kyrpides N.C."/>
        </authorList>
    </citation>
    <scope>NUCLEOTIDE SEQUENCE [LARGE SCALE GENOMIC DNA]</scope>
    <source>
        <strain evidence="1 2">CGMCC 1.10948</strain>
    </source>
</reference>
<gene>
    <name evidence="1" type="ORF">IQ16_03694</name>
</gene>
<organism evidence="1 2">
    <name type="scientific">Bradyrhizobium huanghuaihaiense</name>
    <dbReference type="NCBI Taxonomy" id="990078"/>
    <lineage>
        <taxon>Bacteria</taxon>
        <taxon>Pseudomonadati</taxon>
        <taxon>Pseudomonadota</taxon>
        <taxon>Alphaproteobacteria</taxon>
        <taxon>Hyphomicrobiales</taxon>
        <taxon>Nitrobacteraceae</taxon>
        <taxon>Bradyrhizobium</taxon>
    </lineage>
</organism>
<dbReference type="AlphaFoldDB" id="A0A562RN88"/>
<dbReference type="Proteomes" id="UP000316291">
    <property type="component" value="Unassembled WGS sequence"/>
</dbReference>
<evidence type="ECO:0000313" key="2">
    <source>
        <dbReference type="Proteomes" id="UP000316291"/>
    </source>
</evidence>
<accession>A0A562RN88</accession>